<dbReference type="InterPro" id="IPR003960">
    <property type="entry name" value="ATPase_AAA_CS"/>
</dbReference>
<dbReference type="Proteomes" id="UP000051952">
    <property type="component" value="Unassembled WGS sequence"/>
</dbReference>
<evidence type="ECO:0000256" key="5">
    <source>
        <dbReference type="ARBA" id="ARBA00022723"/>
    </source>
</evidence>
<proteinExistence type="inferred from homology"/>
<dbReference type="SUPFAM" id="SSF140990">
    <property type="entry name" value="FtsH protease domain-like"/>
    <property type="match status" value="1"/>
</dbReference>
<keyword evidence="5" id="KW-0479">Metal-binding</keyword>
<dbReference type="InterPro" id="IPR000642">
    <property type="entry name" value="Peptidase_M41"/>
</dbReference>
<feature type="compositionally biased region" description="Polar residues" evidence="11">
    <location>
        <begin position="120"/>
        <end position="131"/>
    </location>
</feature>
<dbReference type="Gene3D" id="3.40.50.300">
    <property type="entry name" value="P-loop containing nucleotide triphosphate hydrolases"/>
    <property type="match status" value="1"/>
</dbReference>
<dbReference type="Pfam" id="PF17862">
    <property type="entry name" value="AAA_lid_3"/>
    <property type="match status" value="1"/>
</dbReference>
<dbReference type="InterPro" id="IPR003593">
    <property type="entry name" value="AAA+_ATPase"/>
</dbReference>
<dbReference type="PANTHER" id="PTHR43655:SF1">
    <property type="entry name" value="ATP-DEPENDENT ZINC METALLOPEPTIDASE, PUTATIVE-RELATED"/>
    <property type="match status" value="1"/>
</dbReference>
<dbReference type="InterPro" id="IPR041569">
    <property type="entry name" value="AAA_lid_3"/>
</dbReference>
<keyword evidence="14" id="KW-1185">Reference proteome</keyword>
<dbReference type="OrthoDB" id="1413014at2759"/>
<keyword evidence="10" id="KW-0482">Metalloprotease</keyword>
<dbReference type="InterPro" id="IPR003959">
    <property type="entry name" value="ATPase_AAA_core"/>
</dbReference>
<dbReference type="SUPFAM" id="SSF52540">
    <property type="entry name" value="P-loop containing nucleoside triphosphate hydrolases"/>
    <property type="match status" value="1"/>
</dbReference>
<dbReference type="AlphaFoldDB" id="A0A0S4KHE9"/>
<feature type="region of interest" description="Disordered" evidence="11">
    <location>
        <begin position="91"/>
        <end position="170"/>
    </location>
</feature>
<keyword evidence="6" id="KW-0547">Nucleotide-binding</keyword>
<comment type="similarity">
    <text evidence="3">In the N-terminal section; belongs to the AAA ATPase family.</text>
</comment>
<evidence type="ECO:0000256" key="2">
    <source>
        <dbReference type="ARBA" id="ARBA00010044"/>
    </source>
</evidence>
<dbReference type="GO" id="GO:0046872">
    <property type="term" value="F:metal ion binding"/>
    <property type="evidence" value="ECO:0007669"/>
    <property type="project" value="UniProtKB-KW"/>
</dbReference>
<dbReference type="InterPro" id="IPR050928">
    <property type="entry name" value="ATP-dep_Zn_Metalloprotease"/>
</dbReference>
<evidence type="ECO:0000313" key="13">
    <source>
        <dbReference type="EMBL" id="CUI15072.1"/>
    </source>
</evidence>
<keyword evidence="7" id="KW-0378">Hydrolase</keyword>
<feature type="compositionally biased region" description="Pro residues" evidence="11">
    <location>
        <begin position="143"/>
        <end position="153"/>
    </location>
</feature>
<keyword evidence="4" id="KW-0645">Protease</keyword>
<feature type="domain" description="AAA+ ATPase" evidence="12">
    <location>
        <begin position="391"/>
        <end position="527"/>
    </location>
</feature>
<dbReference type="Gene3D" id="1.10.8.60">
    <property type="match status" value="1"/>
</dbReference>
<gene>
    <name evidence="13" type="ORF">BSAL_22825</name>
</gene>
<evidence type="ECO:0000256" key="8">
    <source>
        <dbReference type="ARBA" id="ARBA00022833"/>
    </source>
</evidence>
<evidence type="ECO:0000256" key="3">
    <source>
        <dbReference type="ARBA" id="ARBA00010550"/>
    </source>
</evidence>
<evidence type="ECO:0000256" key="10">
    <source>
        <dbReference type="ARBA" id="ARBA00023049"/>
    </source>
</evidence>
<sequence>MTHHYFEYCCGFFIFTLQVLRNIKLNRDMLRRQVNAHRSAGSLVCFLSGGGATSSCASSYHNGQQGAWRRQNKLSTASACDHSTTVLMSQRFCSSSQPQPPLPPTPTTSQQSEKKDEATTVLSSTNETAASVTPPDAASNPVGAPPSAKPPTTPLQTFASEPKRGPPKGFERFFSAEILSRTGDFHSDPQQAIKNARRVTPEERDVMLNAEEYATRMGHYKRIAIGGALIAGILLYRAYKDRQLQVGDTTTYSRVLVHVNEHLAQFYDALGNIVAYRSYVDYRAFEATVGLDKDVMISVSTYYPYVPMLLLLLLPFMSGLNSGFSTSARMAAKHARDGLSNDKGKFRFKREVGISTRLNDVAGLTEAKHEVVEVIDFLKNPDRYRKLGATLPKGVLLDGPPGVGKTLLAKAVAGEAMVPFLSCSGSEFEEVFVGVGAQRVRELFKQAHKSKPCVVFIDEIDAFGKKRKSDGGGSSRSTLNAFLSELDGFHDASGIIVLAATNRADVLDNALTRSGRFDRKISLEKPPHKDRVAISLVHLRPLKLDSAVPIESFAETLASLTGGCSGADLYNICNEAAIIASRENRDFVNVACFHKALERVLVGMEKKAYQMQQHEKERMAHHEAGHVVLNWFQTTTDPVIKTTIAPRGGNMAGITQKLPQTVYISTQQRIRESMIARLGGFVAEEHFFKDLSSNAADDLQRVTDMARDEICVYGMSPTTIGHFGYKLNEENAIQKPFGPKRENQIDLEISGIVEDCAAKARALLQKHLLDVRKVAGLLVKHETLSAQELWVVLGDRPMMTDEFRKYLQN</sequence>
<dbReference type="SMART" id="SM00382">
    <property type="entry name" value="AAA"/>
    <property type="match status" value="1"/>
</dbReference>
<dbReference type="InterPro" id="IPR037219">
    <property type="entry name" value="Peptidase_M41-like"/>
</dbReference>
<dbReference type="OMA" id="AHIGHMG"/>
<name>A0A0S4KHE9_BODSA</name>
<comment type="cofactor">
    <cofactor evidence="1">
        <name>Zn(2+)</name>
        <dbReference type="ChEBI" id="CHEBI:29105"/>
    </cofactor>
</comment>
<dbReference type="FunFam" id="3.40.50.300:FF:000352">
    <property type="entry name" value="ATP-dependent zinc metalloprotease FTSH 7, chloroplastic"/>
    <property type="match status" value="1"/>
</dbReference>
<evidence type="ECO:0000256" key="7">
    <source>
        <dbReference type="ARBA" id="ARBA00022801"/>
    </source>
</evidence>
<comment type="similarity">
    <text evidence="2">In the C-terminal section; belongs to the peptidase M41 family.</text>
</comment>
<evidence type="ECO:0000256" key="4">
    <source>
        <dbReference type="ARBA" id="ARBA00022670"/>
    </source>
</evidence>
<evidence type="ECO:0000256" key="9">
    <source>
        <dbReference type="ARBA" id="ARBA00022840"/>
    </source>
</evidence>
<evidence type="ECO:0000313" key="14">
    <source>
        <dbReference type="Proteomes" id="UP000051952"/>
    </source>
</evidence>
<evidence type="ECO:0000256" key="11">
    <source>
        <dbReference type="SAM" id="MobiDB-lite"/>
    </source>
</evidence>
<organism evidence="13 14">
    <name type="scientific">Bodo saltans</name>
    <name type="common">Flagellated protozoan</name>
    <dbReference type="NCBI Taxonomy" id="75058"/>
    <lineage>
        <taxon>Eukaryota</taxon>
        <taxon>Discoba</taxon>
        <taxon>Euglenozoa</taxon>
        <taxon>Kinetoplastea</taxon>
        <taxon>Metakinetoplastina</taxon>
        <taxon>Eubodonida</taxon>
        <taxon>Bodonidae</taxon>
        <taxon>Bodo</taxon>
    </lineage>
</organism>
<keyword evidence="8" id="KW-0862">Zinc</keyword>
<dbReference type="Pfam" id="PF00004">
    <property type="entry name" value="AAA"/>
    <property type="match status" value="1"/>
</dbReference>
<dbReference type="GO" id="GO:0005745">
    <property type="term" value="C:m-AAA complex"/>
    <property type="evidence" value="ECO:0007669"/>
    <property type="project" value="TreeGrafter"/>
</dbReference>
<dbReference type="Gene3D" id="1.20.58.760">
    <property type="entry name" value="Peptidase M41"/>
    <property type="match status" value="1"/>
</dbReference>
<dbReference type="GO" id="GO:0004176">
    <property type="term" value="F:ATP-dependent peptidase activity"/>
    <property type="evidence" value="ECO:0007669"/>
    <property type="project" value="InterPro"/>
</dbReference>
<evidence type="ECO:0000256" key="6">
    <source>
        <dbReference type="ARBA" id="ARBA00022741"/>
    </source>
</evidence>
<dbReference type="GO" id="GO:0034982">
    <property type="term" value="P:mitochondrial protein processing"/>
    <property type="evidence" value="ECO:0007669"/>
    <property type="project" value="TreeGrafter"/>
</dbReference>
<dbReference type="GO" id="GO:0004222">
    <property type="term" value="F:metalloendopeptidase activity"/>
    <property type="evidence" value="ECO:0007669"/>
    <property type="project" value="InterPro"/>
</dbReference>
<accession>A0A0S4KHE9</accession>
<dbReference type="PROSITE" id="PS00674">
    <property type="entry name" value="AAA"/>
    <property type="match status" value="1"/>
</dbReference>
<dbReference type="Pfam" id="PF01434">
    <property type="entry name" value="Peptidase_M41"/>
    <property type="match status" value="1"/>
</dbReference>
<dbReference type="GO" id="GO:0016887">
    <property type="term" value="F:ATP hydrolysis activity"/>
    <property type="evidence" value="ECO:0007669"/>
    <property type="project" value="InterPro"/>
</dbReference>
<keyword evidence="9" id="KW-0067">ATP-binding</keyword>
<evidence type="ECO:0000256" key="1">
    <source>
        <dbReference type="ARBA" id="ARBA00001947"/>
    </source>
</evidence>
<protein>
    <submittedName>
        <fullName evidence="13">Mitochondrial ATP-dependent zinc metallopeptidase, putative</fullName>
    </submittedName>
</protein>
<dbReference type="CDD" id="cd19501">
    <property type="entry name" value="RecA-like_FtsH"/>
    <property type="match status" value="1"/>
</dbReference>
<dbReference type="EMBL" id="CYKH01001760">
    <property type="protein sequence ID" value="CUI15072.1"/>
    <property type="molecule type" value="Genomic_DNA"/>
</dbReference>
<dbReference type="PANTHER" id="PTHR43655">
    <property type="entry name" value="ATP-DEPENDENT PROTEASE"/>
    <property type="match status" value="1"/>
</dbReference>
<dbReference type="GO" id="GO:0005524">
    <property type="term" value="F:ATP binding"/>
    <property type="evidence" value="ECO:0007669"/>
    <property type="project" value="UniProtKB-KW"/>
</dbReference>
<reference evidence="14" key="1">
    <citation type="submission" date="2015-09" db="EMBL/GenBank/DDBJ databases">
        <authorList>
            <consortium name="Pathogen Informatics"/>
        </authorList>
    </citation>
    <scope>NUCLEOTIDE SEQUENCE [LARGE SCALE GENOMIC DNA]</scope>
    <source>
        <strain evidence="14">Lake Konstanz</strain>
    </source>
</reference>
<dbReference type="InterPro" id="IPR027417">
    <property type="entry name" value="P-loop_NTPase"/>
</dbReference>
<dbReference type="VEuPathDB" id="TriTrypDB:BSAL_22825"/>
<evidence type="ECO:0000259" key="12">
    <source>
        <dbReference type="SMART" id="SM00382"/>
    </source>
</evidence>